<evidence type="ECO:0000256" key="13">
    <source>
        <dbReference type="PROSITE-ProRule" id="PRU10141"/>
    </source>
</evidence>
<dbReference type="InterPro" id="IPR051138">
    <property type="entry name" value="PIM_Ser/Thr_kinase"/>
</dbReference>
<feature type="domain" description="Protein kinase" evidence="15">
    <location>
        <begin position="160"/>
        <end position="401"/>
    </location>
</feature>
<reference evidence="16" key="1">
    <citation type="submission" date="2023-09" db="UniProtKB">
        <authorList>
            <consortium name="Ensembl"/>
        </authorList>
    </citation>
    <scope>IDENTIFICATION</scope>
</reference>
<feature type="compositionally biased region" description="Basic and acidic residues" evidence="14">
    <location>
        <begin position="146"/>
        <end position="156"/>
    </location>
</feature>
<dbReference type="PANTHER" id="PTHR22984">
    <property type="entry name" value="SERINE/THREONINE-PROTEIN KINASE PIM"/>
    <property type="match status" value="1"/>
</dbReference>
<dbReference type="PANTHER" id="PTHR22984:SF11">
    <property type="entry name" value="AURORA KINASE-RELATED"/>
    <property type="match status" value="1"/>
</dbReference>
<evidence type="ECO:0000256" key="5">
    <source>
        <dbReference type="ARBA" id="ARBA00022741"/>
    </source>
</evidence>
<dbReference type="GO" id="GO:0004674">
    <property type="term" value="F:protein serine/threonine kinase activity"/>
    <property type="evidence" value="ECO:0007669"/>
    <property type="project" value="UniProtKB-UniRule"/>
</dbReference>
<dbReference type="PROSITE" id="PS00107">
    <property type="entry name" value="PROTEIN_KINASE_ATP"/>
    <property type="match status" value="1"/>
</dbReference>
<organism evidence="16">
    <name type="scientific">Stegastes partitus</name>
    <name type="common">bicolor damselfish</name>
    <dbReference type="NCBI Taxonomy" id="144197"/>
    <lineage>
        <taxon>Eukaryota</taxon>
        <taxon>Metazoa</taxon>
        <taxon>Chordata</taxon>
        <taxon>Craniata</taxon>
        <taxon>Vertebrata</taxon>
        <taxon>Euteleostomi</taxon>
        <taxon>Actinopterygii</taxon>
        <taxon>Neopterygii</taxon>
        <taxon>Teleostei</taxon>
        <taxon>Neoteleostei</taxon>
        <taxon>Acanthomorphata</taxon>
        <taxon>Ovalentaria</taxon>
        <taxon>Pomacentridae</taxon>
        <taxon>Stegastes</taxon>
    </lineage>
</organism>
<dbReference type="PIRSF" id="PIRSF037993">
    <property type="entry name" value="STPK_Pim-1"/>
    <property type="match status" value="1"/>
</dbReference>
<dbReference type="STRING" id="144197.ENSSPAP00000014712"/>
<evidence type="ECO:0000256" key="9">
    <source>
        <dbReference type="ARBA" id="ARBA00048679"/>
    </source>
</evidence>
<dbReference type="InterPro" id="IPR008271">
    <property type="entry name" value="Ser/Thr_kinase_AS"/>
</dbReference>
<dbReference type="GeneTree" id="ENSGT00950000182996"/>
<comment type="catalytic activity">
    <reaction evidence="8 10">
        <text>L-threonyl-[protein] + ATP = O-phospho-L-threonyl-[protein] + ADP + H(+)</text>
        <dbReference type="Rhea" id="RHEA:46608"/>
        <dbReference type="Rhea" id="RHEA-COMP:11060"/>
        <dbReference type="Rhea" id="RHEA-COMP:11605"/>
        <dbReference type="ChEBI" id="CHEBI:15378"/>
        <dbReference type="ChEBI" id="CHEBI:30013"/>
        <dbReference type="ChEBI" id="CHEBI:30616"/>
        <dbReference type="ChEBI" id="CHEBI:61977"/>
        <dbReference type="ChEBI" id="CHEBI:456216"/>
        <dbReference type="EC" id="2.7.11.1"/>
    </reaction>
</comment>
<evidence type="ECO:0000256" key="6">
    <source>
        <dbReference type="ARBA" id="ARBA00022777"/>
    </source>
</evidence>
<evidence type="ECO:0000256" key="1">
    <source>
        <dbReference type="ARBA" id="ARBA00005505"/>
    </source>
</evidence>
<dbReference type="InterPro" id="IPR000719">
    <property type="entry name" value="Prot_kinase_dom"/>
</dbReference>
<comment type="function">
    <text evidence="10">Proto-oncogene with serine/threonine kinase activity involved in cell survival and cell proliferation.</text>
</comment>
<dbReference type="Gene3D" id="1.10.510.10">
    <property type="entry name" value="Transferase(Phosphotransferase) domain 1"/>
    <property type="match status" value="1"/>
</dbReference>
<keyword evidence="7 10" id="KW-0067">ATP-binding</keyword>
<keyword evidence="4 10" id="KW-0808">Transferase</keyword>
<evidence type="ECO:0000259" key="15">
    <source>
        <dbReference type="PROSITE" id="PS50011"/>
    </source>
</evidence>
<dbReference type="FunFam" id="3.30.200.20:FF:000475">
    <property type="entry name" value="Serine/threonine-protein kinase"/>
    <property type="match status" value="1"/>
</dbReference>
<dbReference type="Ensembl" id="ENSSPAT00000014954.1">
    <property type="protein sequence ID" value="ENSSPAP00000014712.1"/>
    <property type="gene ID" value="ENSSPAG00000011088.1"/>
</dbReference>
<protein>
    <recommendedName>
        <fullName evidence="10">Serine/threonine-protein kinase</fullName>
        <ecNumber evidence="10">2.7.11.1</ecNumber>
    </recommendedName>
</protein>
<dbReference type="AlphaFoldDB" id="A0A3B5AMF3"/>
<evidence type="ECO:0000313" key="16">
    <source>
        <dbReference type="Ensembl" id="ENSSPAP00000014712.1"/>
    </source>
</evidence>
<dbReference type="Gene3D" id="3.30.200.20">
    <property type="entry name" value="Phosphorylase Kinase, domain 1"/>
    <property type="match status" value="1"/>
</dbReference>
<feature type="active site" description="Proton acceptor" evidence="11">
    <location>
        <position position="291"/>
    </location>
</feature>
<dbReference type="PROSITE" id="PS00108">
    <property type="entry name" value="PROTEIN_KINASE_ST"/>
    <property type="match status" value="1"/>
</dbReference>
<comment type="similarity">
    <text evidence="1 10">Belongs to the protein kinase superfamily. CAMK Ser/Thr protein kinase family. PIM subfamily.</text>
</comment>
<evidence type="ECO:0000256" key="10">
    <source>
        <dbReference type="PIRNR" id="PIRNR037993"/>
    </source>
</evidence>
<dbReference type="InterPro" id="IPR017348">
    <property type="entry name" value="PIM1/2/3"/>
</dbReference>
<dbReference type="SUPFAM" id="SSF56112">
    <property type="entry name" value="Protein kinase-like (PK-like)"/>
    <property type="match status" value="1"/>
</dbReference>
<evidence type="ECO:0000256" key="2">
    <source>
        <dbReference type="ARBA" id="ARBA00022527"/>
    </source>
</evidence>
<evidence type="ECO:0000256" key="3">
    <source>
        <dbReference type="ARBA" id="ARBA00022553"/>
    </source>
</evidence>
<keyword evidence="3" id="KW-0597">Phosphoprotein</keyword>
<dbReference type="SMART" id="SM00220">
    <property type="entry name" value="S_TKc"/>
    <property type="match status" value="1"/>
</dbReference>
<evidence type="ECO:0000256" key="4">
    <source>
        <dbReference type="ARBA" id="ARBA00022679"/>
    </source>
</evidence>
<dbReference type="GO" id="GO:0043066">
    <property type="term" value="P:negative regulation of apoptotic process"/>
    <property type="evidence" value="ECO:0007669"/>
    <property type="project" value="UniProtKB-UniRule"/>
</dbReference>
<keyword evidence="5 10" id="KW-0547">Nucleotide-binding</keyword>
<name>A0A3B5AMF3_9TELE</name>
<dbReference type="GO" id="GO:0106310">
    <property type="term" value="F:protein serine kinase activity"/>
    <property type="evidence" value="ECO:0007669"/>
    <property type="project" value="UniProtKB-UniRule"/>
</dbReference>
<feature type="region of interest" description="Disordered" evidence="14">
    <location>
        <begin position="1"/>
        <end position="156"/>
    </location>
</feature>
<keyword evidence="2 10" id="KW-0723">Serine/threonine-protein kinase</keyword>
<dbReference type="GO" id="GO:0007346">
    <property type="term" value="P:regulation of mitotic cell cycle"/>
    <property type="evidence" value="ECO:0007669"/>
    <property type="project" value="TreeGrafter"/>
</dbReference>
<accession>A0A3B5AMF3</accession>
<comment type="catalytic activity">
    <reaction evidence="9 10">
        <text>L-seryl-[protein] + ATP = O-phospho-L-seryl-[protein] + ADP + H(+)</text>
        <dbReference type="Rhea" id="RHEA:17989"/>
        <dbReference type="Rhea" id="RHEA-COMP:9863"/>
        <dbReference type="Rhea" id="RHEA-COMP:11604"/>
        <dbReference type="ChEBI" id="CHEBI:15378"/>
        <dbReference type="ChEBI" id="CHEBI:29999"/>
        <dbReference type="ChEBI" id="CHEBI:30616"/>
        <dbReference type="ChEBI" id="CHEBI:83421"/>
        <dbReference type="ChEBI" id="CHEBI:456216"/>
        <dbReference type="EC" id="2.7.11.1"/>
    </reaction>
</comment>
<evidence type="ECO:0000256" key="11">
    <source>
        <dbReference type="PIRSR" id="PIRSR037993-1"/>
    </source>
</evidence>
<feature type="binding site" evidence="12">
    <location>
        <begin position="166"/>
        <end position="174"/>
    </location>
    <ligand>
        <name>ATP</name>
        <dbReference type="ChEBI" id="CHEBI:30616"/>
    </ligand>
</feature>
<feature type="binding site" evidence="12">
    <location>
        <position position="251"/>
    </location>
    <ligand>
        <name>ATP</name>
        <dbReference type="ChEBI" id="CHEBI:30616"/>
    </ligand>
</feature>
<dbReference type="GO" id="GO:0005524">
    <property type="term" value="F:ATP binding"/>
    <property type="evidence" value="ECO:0007669"/>
    <property type="project" value="UniProtKB-UniRule"/>
</dbReference>
<sequence>MSKVTKRKNSCPAVRRDGEPSPVQLHTGSPMDIRTRSLKRKSSPEPTASRKRRGPSNTNKRIWSVIVCSDSSSEDSSGELDPSPLHLNTGSSKDIGTRSHKRKASPEPTASNKRRRVSELAEPSTNSKKERTVQVISDSSSEESSGNDKEEQRAEFEARYQEQCHLGAGGYGYVFAGYRKSDRLPVAIKHIPKTSEMKNSKQLSTEVATMLKLQAAPPRSVGASAPIELLDWFDLDQELILVLERPVPSKDLLRYVWDNGASLEEEEAKIILKQLIDAAIHLENSHVFHQDIKHENILLETGSDVPRLRLIDFGVSSVVEDTSCFHVFNGTPEHAPPEFHSHQTYRAGPTTVWQIGAVLFDMLHRNDRFDTDRLINKQLPFSRTLFDLPIKIKASKEKQKR</sequence>
<evidence type="ECO:0000256" key="14">
    <source>
        <dbReference type="SAM" id="MobiDB-lite"/>
    </source>
</evidence>
<feature type="binding site" evidence="12">
    <location>
        <position position="244"/>
    </location>
    <ligand>
        <name>ATP</name>
        <dbReference type="ChEBI" id="CHEBI:30616"/>
    </ligand>
</feature>
<evidence type="ECO:0000256" key="8">
    <source>
        <dbReference type="ARBA" id="ARBA00047899"/>
    </source>
</evidence>
<dbReference type="InterPro" id="IPR011009">
    <property type="entry name" value="Kinase-like_dom_sf"/>
</dbReference>
<keyword evidence="6 10" id="KW-0418">Kinase</keyword>
<feature type="binding site" evidence="12 13">
    <location>
        <position position="189"/>
    </location>
    <ligand>
        <name>ATP</name>
        <dbReference type="ChEBI" id="CHEBI:30616"/>
    </ligand>
</feature>
<proteinExistence type="inferred from homology"/>
<evidence type="ECO:0000256" key="7">
    <source>
        <dbReference type="ARBA" id="ARBA00022840"/>
    </source>
</evidence>
<dbReference type="PROSITE" id="PS50011">
    <property type="entry name" value="PROTEIN_KINASE_DOM"/>
    <property type="match status" value="1"/>
</dbReference>
<dbReference type="GO" id="GO:0005737">
    <property type="term" value="C:cytoplasm"/>
    <property type="evidence" value="ECO:0007669"/>
    <property type="project" value="UniProtKB-UniRule"/>
</dbReference>
<dbReference type="Pfam" id="PF00069">
    <property type="entry name" value="Pkinase"/>
    <property type="match status" value="1"/>
</dbReference>
<dbReference type="InterPro" id="IPR017441">
    <property type="entry name" value="Protein_kinase_ATP_BS"/>
</dbReference>
<dbReference type="EC" id="2.7.11.1" evidence="10"/>
<evidence type="ECO:0000256" key="12">
    <source>
        <dbReference type="PIRSR" id="PIRSR037993-2"/>
    </source>
</evidence>